<name>I7MGA5_TETTS</name>
<keyword evidence="1" id="KW-0175">Coiled coil</keyword>
<reference evidence="4" key="1">
    <citation type="journal article" date="2006" name="PLoS Biol.">
        <title>Macronuclear genome sequence of the ciliate Tetrahymena thermophila, a model eukaryote.</title>
        <authorList>
            <person name="Eisen J.A."/>
            <person name="Coyne R.S."/>
            <person name="Wu M."/>
            <person name="Wu D."/>
            <person name="Thiagarajan M."/>
            <person name="Wortman J.R."/>
            <person name="Badger J.H."/>
            <person name="Ren Q."/>
            <person name="Amedeo P."/>
            <person name="Jones K.M."/>
            <person name="Tallon L.J."/>
            <person name="Delcher A.L."/>
            <person name="Salzberg S.L."/>
            <person name="Silva J.C."/>
            <person name="Haas B.J."/>
            <person name="Majoros W.H."/>
            <person name="Farzad M."/>
            <person name="Carlton J.M."/>
            <person name="Smith R.K. Jr."/>
            <person name="Garg J."/>
            <person name="Pearlman R.E."/>
            <person name="Karrer K.M."/>
            <person name="Sun L."/>
            <person name="Manning G."/>
            <person name="Elde N.C."/>
            <person name="Turkewitz A.P."/>
            <person name="Asai D.J."/>
            <person name="Wilkes D.E."/>
            <person name="Wang Y."/>
            <person name="Cai H."/>
            <person name="Collins K."/>
            <person name="Stewart B.A."/>
            <person name="Lee S.R."/>
            <person name="Wilamowska K."/>
            <person name="Weinberg Z."/>
            <person name="Ruzzo W.L."/>
            <person name="Wloga D."/>
            <person name="Gaertig J."/>
            <person name="Frankel J."/>
            <person name="Tsao C.-C."/>
            <person name="Gorovsky M.A."/>
            <person name="Keeling P.J."/>
            <person name="Waller R.F."/>
            <person name="Patron N.J."/>
            <person name="Cherry J.M."/>
            <person name="Stover N.A."/>
            <person name="Krieger C.J."/>
            <person name="del Toro C."/>
            <person name="Ryder H.F."/>
            <person name="Williamson S.C."/>
            <person name="Barbeau R.A."/>
            <person name="Hamilton E.P."/>
            <person name="Orias E."/>
        </authorList>
    </citation>
    <scope>NUCLEOTIDE SEQUENCE [LARGE SCALE GENOMIC DNA]</scope>
    <source>
        <strain evidence="4">SB210</strain>
    </source>
</reference>
<dbReference type="SUPFAM" id="SSF56808">
    <property type="entry name" value="Ribosomal protein L1"/>
    <property type="match status" value="1"/>
</dbReference>
<proteinExistence type="predicted"/>
<keyword evidence="3" id="KW-0687">Ribonucleoprotein</keyword>
<keyword evidence="4" id="KW-1185">Reference proteome</keyword>
<dbReference type="OrthoDB" id="10251727at2759"/>
<dbReference type="InterPro" id="IPR023674">
    <property type="entry name" value="Ribosomal_uL1-like"/>
</dbReference>
<protein>
    <submittedName>
        <fullName evidence="3">Ribosomal protein L1</fullName>
    </submittedName>
</protein>
<dbReference type="CDD" id="cd00403">
    <property type="entry name" value="Ribosomal_L1"/>
    <property type="match status" value="1"/>
</dbReference>
<dbReference type="GO" id="GO:0005840">
    <property type="term" value="C:ribosome"/>
    <property type="evidence" value="ECO:0007669"/>
    <property type="project" value="UniProtKB-KW"/>
</dbReference>
<dbReference type="EMBL" id="GG662510">
    <property type="protein sequence ID" value="EAR84971.2"/>
    <property type="molecule type" value="Genomic_DNA"/>
</dbReference>
<dbReference type="InParanoid" id="I7MGA5"/>
<dbReference type="InterPro" id="IPR016095">
    <property type="entry name" value="Ribosomal_uL1_3-a/b-sand"/>
</dbReference>
<dbReference type="Pfam" id="PF00687">
    <property type="entry name" value="Ribosomal_L1"/>
    <property type="match status" value="1"/>
</dbReference>
<dbReference type="GeneID" id="7824023"/>
<keyword evidence="3" id="KW-0689">Ribosomal protein</keyword>
<accession>I7MGA5</accession>
<dbReference type="HOGENOM" id="CLU_751210_0_0_1"/>
<feature type="region of interest" description="Disordered" evidence="2">
    <location>
        <begin position="1"/>
        <end position="26"/>
    </location>
</feature>
<dbReference type="Gene3D" id="3.40.50.790">
    <property type="match status" value="1"/>
</dbReference>
<gene>
    <name evidence="3" type="ORF">TTHERM_00585290</name>
</gene>
<dbReference type="STRING" id="312017.I7MGA5"/>
<dbReference type="eggNOG" id="KOG1685">
    <property type="taxonomic scope" value="Eukaryota"/>
</dbReference>
<dbReference type="KEGG" id="tet:TTHERM_00585290"/>
<sequence length="369" mass="43375">MVDKKQFQKLLAEKQTKDDKKKEKRAELKTQKLEDIKKKLGQAKERKAKKMTKQEKMILKSKAIKKVDPVKAAEEKKKKISSTKPKVDDYAAFVNAENHLYNQLRKRTIQKIKLDKELIKKAAKSLIKYHQGHKKQNDLLDQDDDFIYIEIVLSKIPEEYSIRPLQISLPVPIYGAEQSSKFCIFTKDPQREYKDKIKNLDIPNIARVMGYSKIDKKFPTYKDKLKLFYSYDLFFVDYSIYELIRKPTGKVFYERKKIPFPINCKEVPADQKEKFGDDYQAYLNDLANYTYFSMGNGPVYTIKVARTNMNIKDIVKNIIHGIYNTVPHLLKQKIKHNRVRQVNIKTFNSISLPIFNQLTEEEKSSVITE</sequence>
<organism evidence="3 4">
    <name type="scientific">Tetrahymena thermophila (strain SB210)</name>
    <dbReference type="NCBI Taxonomy" id="312017"/>
    <lineage>
        <taxon>Eukaryota</taxon>
        <taxon>Sar</taxon>
        <taxon>Alveolata</taxon>
        <taxon>Ciliophora</taxon>
        <taxon>Intramacronucleata</taxon>
        <taxon>Oligohymenophorea</taxon>
        <taxon>Hymenostomatida</taxon>
        <taxon>Tetrahymenina</taxon>
        <taxon>Tetrahymenidae</taxon>
        <taxon>Tetrahymena</taxon>
    </lineage>
</organism>
<dbReference type="OMA" id="PQRAYKN"/>
<dbReference type="AlphaFoldDB" id="I7MGA5"/>
<evidence type="ECO:0000313" key="3">
    <source>
        <dbReference type="EMBL" id="EAR84971.2"/>
    </source>
</evidence>
<dbReference type="InterPro" id="IPR028364">
    <property type="entry name" value="Ribosomal_uL1/biogenesis"/>
</dbReference>
<evidence type="ECO:0000256" key="1">
    <source>
        <dbReference type="SAM" id="Coils"/>
    </source>
</evidence>
<dbReference type="RefSeq" id="XP_001032634.2">
    <property type="nucleotide sequence ID" value="XM_001032634.3"/>
</dbReference>
<feature type="coiled-coil region" evidence="1">
    <location>
        <begin position="26"/>
        <end position="53"/>
    </location>
</feature>
<evidence type="ECO:0000313" key="4">
    <source>
        <dbReference type="Proteomes" id="UP000009168"/>
    </source>
</evidence>
<evidence type="ECO:0000256" key="2">
    <source>
        <dbReference type="SAM" id="MobiDB-lite"/>
    </source>
</evidence>
<dbReference type="Proteomes" id="UP000009168">
    <property type="component" value="Unassembled WGS sequence"/>
</dbReference>